<protein>
    <submittedName>
        <fullName evidence="1">Uncharacterized protein</fullName>
    </submittedName>
</protein>
<reference evidence="1" key="1">
    <citation type="submission" date="2021-01" db="EMBL/GenBank/DDBJ databases">
        <title>Whole genome shotgun sequence of Sinosporangium siamense NBRC 109515.</title>
        <authorList>
            <person name="Komaki H."/>
            <person name="Tamura T."/>
        </authorList>
    </citation>
    <scope>NUCLEOTIDE SEQUENCE</scope>
    <source>
        <strain evidence="1">NBRC 109515</strain>
    </source>
</reference>
<dbReference type="AlphaFoldDB" id="A0A919V9L1"/>
<evidence type="ECO:0000313" key="1">
    <source>
        <dbReference type="EMBL" id="GII97335.1"/>
    </source>
</evidence>
<evidence type="ECO:0000313" key="2">
    <source>
        <dbReference type="Proteomes" id="UP000606172"/>
    </source>
</evidence>
<comment type="caution">
    <text evidence="1">The sequence shown here is derived from an EMBL/GenBank/DDBJ whole genome shotgun (WGS) entry which is preliminary data.</text>
</comment>
<dbReference type="RefSeq" id="WP_204032990.1">
    <property type="nucleotide sequence ID" value="NZ_BOOW01000058.1"/>
</dbReference>
<sequence>MRFVIDLVYTVDGVHGQVLREGSHTPETFTGWLGLLRLLEPSSNLFEED</sequence>
<gene>
    <name evidence="1" type="ORF">Ssi02_75660</name>
</gene>
<keyword evidence="2" id="KW-1185">Reference proteome</keyword>
<proteinExistence type="predicted"/>
<accession>A0A919V9L1</accession>
<organism evidence="1 2">
    <name type="scientific">Sinosporangium siamense</name>
    <dbReference type="NCBI Taxonomy" id="1367973"/>
    <lineage>
        <taxon>Bacteria</taxon>
        <taxon>Bacillati</taxon>
        <taxon>Actinomycetota</taxon>
        <taxon>Actinomycetes</taxon>
        <taxon>Streptosporangiales</taxon>
        <taxon>Streptosporangiaceae</taxon>
        <taxon>Sinosporangium</taxon>
    </lineage>
</organism>
<dbReference type="Proteomes" id="UP000606172">
    <property type="component" value="Unassembled WGS sequence"/>
</dbReference>
<name>A0A919V9L1_9ACTN</name>
<dbReference type="EMBL" id="BOOW01000058">
    <property type="protein sequence ID" value="GII97335.1"/>
    <property type="molecule type" value="Genomic_DNA"/>
</dbReference>